<reference evidence="1" key="1">
    <citation type="submission" date="2014-11" db="EMBL/GenBank/DDBJ databases">
        <authorList>
            <person name="Amaro Gonzalez C."/>
        </authorList>
    </citation>
    <scope>NUCLEOTIDE SEQUENCE</scope>
</reference>
<dbReference type="AlphaFoldDB" id="A0A0E9W340"/>
<name>A0A0E9W340_ANGAN</name>
<reference evidence="1" key="2">
    <citation type="journal article" date="2015" name="Fish Shellfish Immunol.">
        <title>Early steps in the European eel (Anguilla anguilla)-Vibrio vulnificus interaction in the gills: Role of the RtxA13 toxin.</title>
        <authorList>
            <person name="Callol A."/>
            <person name="Pajuelo D."/>
            <person name="Ebbesson L."/>
            <person name="Teles M."/>
            <person name="MacKenzie S."/>
            <person name="Amaro C."/>
        </authorList>
    </citation>
    <scope>NUCLEOTIDE SEQUENCE</scope>
</reference>
<dbReference type="EMBL" id="GBXM01024649">
    <property type="protein sequence ID" value="JAH83928.1"/>
    <property type="molecule type" value="Transcribed_RNA"/>
</dbReference>
<evidence type="ECO:0000313" key="1">
    <source>
        <dbReference type="EMBL" id="JAH83928.1"/>
    </source>
</evidence>
<organism evidence="1">
    <name type="scientific">Anguilla anguilla</name>
    <name type="common">European freshwater eel</name>
    <name type="synonym">Muraena anguilla</name>
    <dbReference type="NCBI Taxonomy" id="7936"/>
    <lineage>
        <taxon>Eukaryota</taxon>
        <taxon>Metazoa</taxon>
        <taxon>Chordata</taxon>
        <taxon>Craniata</taxon>
        <taxon>Vertebrata</taxon>
        <taxon>Euteleostomi</taxon>
        <taxon>Actinopterygii</taxon>
        <taxon>Neopterygii</taxon>
        <taxon>Teleostei</taxon>
        <taxon>Anguilliformes</taxon>
        <taxon>Anguillidae</taxon>
        <taxon>Anguilla</taxon>
    </lineage>
</organism>
<sequence length="49" mass="5526">MLHWGAPVIQGWGIPYFCVHASTPMSKDLPREMIKLFSLLVGFSTFDPC</sequence>
<accession>A0A0E9W340</accession>
<proteinExistence type="predicted"/>
<protein>
    <submittedName>
        <fullName evidence="1">Uncharacterized protein</fullName>
    </submittedName>
</protein>